<dbReference type="InterPro" id="IPR049945">
    <property type="entry name" value="AAA_22"/>
</dbReference>
<protein>
    <recommendedName>
        <fullName evidence="1">ORC1/DEAH AAA+ ATPase domain-containing protein</fullName>
    </recommendedName>
</protein>
<reference evidence="2 3" key="1">
    <citation type="submission" date="2020-08" db="EMBL/GenBank/DDBJ databases">
        <title>Genomic Encyclopedia of Type Strains, Phase IV (KMG-IV): sequencing the most valuable type-strain genomes for metagenomic binning, comparative biology and taxonomic classification.</title>
        <authorList>
            <person name="Goeker M."/>
        </authorList>
    </citation>
    <scope>NUCLEOTIDE SEQUENCE [LARGE SCALE GENOMIC DNA]</scope>
    <source>
        <strain evidence="2 3">DSM 26438</strain>
    </source>
</reference>
<dbReference type="InterPro" id="IPR027417">
    <property type="entry name" value="P-loop_NTPase"/>
</dbReference>
<dbReference type="SUPFAM" id="SSF52540">
    <property type="entry name" value="P-loop containing nucleoside triphosphate hydrolases"/>
    <property type="match status" value="1"/>
</dbReference>
<proteinExistence type="predicted"/>
<dbReference type="EMBL" id="JACIDV010000011">
    <property type="protein sequence ID" value="MBB3947615.1"/>
    <property type="molecule type" value="Genomic_DNA"/>
</dbReference>
<organism evidence="2 3">
    <name type="scientific">Rhizobium skierniewicense</name>
    <dbReference type="NCBI Taxonomy" id="984260"/>
    <lineage>
        <taxon>Bacteria</taxon>
        <taxon>Pseudomonadati</taxon>
        <taxon>Pseudomonadota</taxon>
        <taxon>Alphaproteobacteria</taxon>
        <taxon>Hyphomicrobiales</taxon>
        <taxon>Rhizobiaceae</taxon>
        <taxon>Rhizobium/Agrobacterium group</taxon>
        <taxon>Rhizobium</taxon>
    </lineage>
</organism>
<keyword evidence="3" id="KW-1185">Reference proteome</keyword>
<dbReference type="Pfam" id="PF13401">
    <property type="entry name" value="AAA_22"/>
    <property type="match status" value="1"/>
</dbReference>
<dbReference type="AlphaFoldDB" id="A0A7W6G392"/>
<name>A0A7W6G392_9HYPH</name>
<gene>
    <name evidence="2" type="ORF">GGQ73_003583</name>
</gene>
<accession>A0A7W6G392</accession>
<dbReference type="Proteomes" id="UP000565286">
    <property type="component" value="Unassembled WGS sequence"/>
</dbReference>
<dbReference type="Gene3D" id="3.40.50.300">
    <property type="entry name" value="P-loop containing nucleotide triphosphate hydrolases"/>
    <property type="match status" value="1"/>
</dbReference>
<evidence type="ECO:0000313" key="2">
    <source>
        <dbReference type="EMBL" id="MBB3947615.1"/>
    </source>
</evidence>
<sequence length="365" mass="40475">MARFDKEHEARRSQAAIDRIRGLLGEERLTVADRISLIYAEYIPLTRDELLQDALKAMVASVATPITGAPDKRRIVAVCGNSGAGKTTAVIKHLQSLKATASYIDEDGVQIHPLICFECPSPCTPKLVALTGMKALGIAASPNLLEHKAWEEFRRLLKVHKVMWIFIDEAQHAIETATLREETVIGNSLKGLTQMPDWPVRLILAGVPPLALFLARKQLYNRRTVVPFEPLSISGDDDLIGTLLATVATKHGGLKMDIDLQDREKAFRERLSHSCEAEFGSIIQMIRGAVELALLAGRDSISLKDFVDTYASFSGCRPNRNIFSASNWQDLEPSLALLREEDRAWVDARLKAKGKNATRYGVRPQ</sequence>
<evidence type="ECO:0000313" key="3">
    <source>
        <dbReference type="Proteomes" id="UP000565286"/>
    </source>
</evidence>
<dbReference type="GO" id="GO:0016887">
    <property type="term" value="F:ATP hydrolysis activity"/>
    <property type="evidence" value="ECO:0007669"/>
    <property type="project" value="InterPro"/>
</dbReference>
<feature type="domain" description="ORC1/DEAH AAA+ ATPase" evidence="1">
    <location>
        <begin position="72"/>
        <end position="210"/>
    </location>
</feature>
<comment type="caution">
    <text evidence="2">The sequence shown here is derived from an EMBL/GenBank/DDBJ whole genome shotgun (WGS) entry which is preliminary data.</text>
</comment>
<evidence type="ECO:0000259" key="1">
    <source>
        <dbReference type="Pfam" id="PF13401"/>
    </source>
</evidence>
<dbReference type="RefSeq" id="WP_162734008.1">
    <property type="nucleotide sequence ID" value="NZ_JACIDV010000011.1"/>
</dbReference>